<sequence length="773" mass="89859">ELSILTYDDILIKARDLIRNNPEVRNYFRKKYRYLLIDEFQDTDPLQVEIAYLIAGSGDSTDWQSTKLRDGSIFIVGDPKQSIYHFRRADLPTYRHAEDILVGQGEKKMLYSNFRSTPTIINWVNKTFSKIIGEAGDEHIDPPYTPIRAHISDETHIKHSSIVFLLPKIEDVCELKRVDEFREVEANYIASTINKIVSNGWKIRTEDGVRSISYGDIAILYMANTQNTIYEQAMLNYNIPYAFINADHILEETHEIRGLKTILEAIRNPYDDLAVLGALRSSFFAISDEEIVDYYIHHGKPDITREIHSNGHISIALNILHSLHSNFINRPIYELIDEITASTNLFLRTPILRKDRLVNSLMELIKSTAIEKTEDSTFTLRTLINHIDNLKADNEKKTINLYDPHENTVKLMTIHQAKGLEFPVVILAKLCSGKPRGGPGNVIKDFLGRRIEVKFTKTIKTSGYDSLAEKEGLIEDAENRRLIYVACTRARDYLIIPLITSPEKDMVLSGQYEYFKDKLPSPQEVYENNHLGKVVDNCYYIDPCELEMKEREPRSDLMKILKMNEPTEEYEKERSELVKERQSFLNREESISMALMTPTGIEEFEKYRSDEEMEKAGIPKKREVGRLVHEIMEKVKLDGSNINELTELICEYEDEKTRENIKEMVARILSMPVIERNRETARFIREMPFTYQYDNGQIVSGRIDLVIIDNDELIIVDYKTDSIKEGEWKKRAEDVYKEQMLTYRDAIEASTGKRVREIYLLNPFYGEYRIDQE</sequence>
<keyword evidence="9" id="KW-0234">DNA repair</keyword>
<dbReference type="InterPro" id="IPR027417">
    <property type="entry name" value="P-loop_NTPase"/>
</dbReference>
<feature type="domain" description="UvrD-like helicase ATP-binding" evidence="15">
    <location>
        <begin position="1"/>
        <end position="117"/>
    </location>
</feature>
<dbReference type="PANTHER" id="PTHR11070:SF48">
    <property type="entry name" value="ATP-DEPENDENT HELICASE_NUCLEASE SUBUNIT A"/>
    <property type="match status" value="1"/>
</dbReference>
<keyword evidence="8" id="KW-0238">DNA-binding</keyword>
<evidence type="ECO:0000256" key="4">
    <source>
        <dbReference type="ARBA" id="ARBA00022801"/>
    </source>
</evidence>
<evidence type="ECO:0000256" key="10">
    <source>
        <dbReference type="ARBA" id="ARBA00023235"/>
    </source>
</evidence>
<protein>
    <recommendedName>
        <fullName evidence="12">DNA 3'-5' helicase</fullName>
        <ecNumber evidence="12">5.6.2.4</ecNumber>
    </recommendedName>
</protein>
<keyword evidence="1" id="KW-0540">Nuclease</keyword>
<dbReference type="GO" id="GO:0000725">
    <property type="term" value="P:recombinational repair"/>
    <property type="evidence" value="ECO:0007669"/>
    <property type="project" value="TreeGrafter"/>
</dbReference>
<keyword evidence="4 14" id="KW-0378">Hydrolase</keyword>
<dbReference type="InterPro" id="IPR014017">
    <property type="entry name" value="DNA_helicase_UvrD-like_C"/>
</dbReference>
<evidence type="ECO:0000256" key="12">
    <source>
        <dbReference type="ARBA" id="ARBA00034808"/>
    </source>
</evidence>
<keyword evidence="5 14" id="KW-0347">Helicase</keyword>
<dbReference type="Gene3D" id="3.90.320.10">
    <property type="match status" value="1"/>
</dbReference>
<evidence type="ECO:0000256" key="11">
    <source>
        <dbReference type="ARBA" id="ARBA00034617"/>
    </source>
</evidence>
<dbReference type="PROSITE" id="PS51198">
    <property type="entry name" value="UVRD_HELICASE_ATP_BIND"/>
    <property type="match status" value="1"/>
</dbReference>
<evidence type="ECO:0000256" key="5">
    <source>
        <dbReference type="ARBA" id="ARBA00022806"/>
    </source>
</evidence>
<dbReference type="InterPro" id="IPR000212">
    <property type="entry name" value="DNA_helicase_UvrD/REP"/>
</dbReference>
<dbReference type="GO" id="GO:0003677">
    <property type="term" value="F:DNA binding"/>
    <property type="evidence" value="ECO:0007669"/>
    <property type="project" value="UniProtKB-KW"/>
</dbReference>
<evidence type="ECO:0000313" key="17">
    <source>
        <dbReference type="EMBL" id="OQX90077.1"/>
    </source>
</evidence>
<dbReference type="InterPro" id="IPR011604">
    <property type="entry name" value="PDDEXK-like_dom_sf"/>
</dbReference>
<feature type="non-terminal residue" evidence="17">
    <location>
        <position position="1"/>
    </location>
</feature>
<dbReference type="SUPFAM" id="SSF52540">
    <property type="entry name" value="P-loop containing nucleoside triphosphate hydrolases"/>
    <property type="match status" value="1"/>
</dbReference>
<dbReference type="SUPFAM" id="SSF52980">
    <property type="entry name" value="Restriction endonuclease-like"/>
    <property type="match status" value="1"/>
</dbReference>
<evidence type="ECO:0000259" key="16">
    <source>
        <dbReference type="PROSITE" id="PS51217"/>
    </source>
</evidence>
<accession>A0A1W9S0B8</accession>
<evidence type="ECO:0000256" key="8">
    <source>
        <dbReference type="ARBA" id="ARBA00023125"/>
    </source>
</evidence>
<dbReference type="PROSITE" id="PS51217">
    <property type="entry name" value="UVRD_HELICASE_CTER"/>
    <property type="match status" value="1"/>
</dbReference>
<evidence type="ECO:0000256" key="13">
    <source>
        <dbReference type="ARBA" id="ARBA00048988"/>
    </source>
</evidence>
<gene>
    <name evidence="17" type="ORF">B6D57_05035</name>
</gene>
<evidence type="ECO:0000259" key="15">
    <source>
        <dbReference type="PROSITE" id="PS51198"/>
    </source>
</evidence>
<dbReference type="Pfam" id="PF00580">
    <property type="entry name" value="UvrD-helicase"/>
    <property type="match status" value="1"/>
</dbReference>
<comment type="catalytic activity">
    <reaction evidence="11">
        <text>Couples ATP hydrolysis with the unwinding of duplex DNA by translocating in the 3'-5' direction.</text>
        <dbReference type="EC" id="5.6.2.4"/>
    </reaction>
</comment>
<evidence type="ECO:0000256" key="6">
    <source>
        <dbReference type="ARBA" id="ARBA00022839"/>
    </source>
</evidence>
<keyword evidence="2 14" id="KW-0547">Nucleotide-binding</keyword>
<keyword evidence="3" id="KW-0227">DNA damage</keyword>
<feature type="domain" description="UvrD-like helicase C-terminal" evidence="16">
    <location>
        <begin position="141"/>
        <end position="419"/>
    </location>
</feature>
<dbReference type="InterPro" id="IPR014016">
    <property type="entry name" value="UvrD-like_ATP-bd"/>
</dbReference>
<dbReference type="EMBL" id="NATQ01000106">
    <property type="protein sequence ID" value="OQX90077.1"/>
    <property type="molecule type" value="Genomic_DNA"/>
</dbReference>
<dbReference type="Gene3D" id="1.10.486.10">
    <property type="entry name" value="PCRA, domain 4"/>
    <property type="match status" value="1"/>
</dbReference>
<dbReference type="EC" id="5.6.2.4" evidence="12"/>
<dbReference type="GO" id="GO:0005829">
    <property type="term" value="C:cytosol"/>
    <property type="evidence" value="ECO:0007669"/>
    <property type="project" value="TreeGrafter"/>
</dbReference>
<comment type="caution">
    <text evidence="17">The sequence shown here is derived from an EMBL/GenBank/DDBJ whole genome shotgun (WGS) entry which is preliminary data.</text>
</comment>
<dbReference type="Proteomes" id="UP000192611">
    <property type="component" value="Unassembled WGS sequence"/>
</dbReference>
<dbReference type="InterPro" id="IPR011335">
    <property type="entry name" value="Restrct_endonuc-II-like"/>
</dbReference>
<comment type="catalytic activity">
    <reaction evidence="13">
        <text>ATP + H2O = ADP + phosphate + H(+)</text>
        <dbReference type="Rhea" id="RHEA:13065"/>
        <dbReference type="ChEBI" id="CHEBI:15377"/>
        <dbReference type="ChEBI" id="CHEBI:15378"/>
        <dbReference type="ChEBI" id="CHEBI:30616"/>
        <dbReference type="ChEBI" id="CHEBI:43474"/>
        <dbReference type="ChEBI" id="CHEBI:456216"/>
        <dbReference type="EC" id="5.6.2.4"/>
    </reaction>
</comment>
<keyword evidence="10" id="KW-0413">Isomerase</keyword>
<evidence type="ECO:0000256" key="2">
    <source>
        <dbReference type="ARBA" id="ARBA00022741"/>
    </source>
</evidence>
<evidence type="ECO:0000256" key="3">
    <source>
        <dbReference type="ARBA" id="ARBA00022763"/>
    </source>
</evidence>
<dbReference type="GO" id="GO:0033202">
    <property type="term" value="C:DNA helicase complex"/>
    <property type="evidence" value="ECO:0007669"/>
    <property type="project" value="TreeGrafter"/>
</dbReference>
<name>A0A1W9S0B8_9BACT</name>
<proteinExistence type="predicted"/>
<dbReference type="Pfam" id="PF12705">
    <property type="entry name" value="PDDEXK_1"/>
    <property type="match status" value="1"/>
</dbReference>
<evidence type="ECO:0000256" key="9">
    <source>
        <dbReference type="ARBA" id="ARBA00023204"/>
    </source>
</evidence>
<dbReference type="GO" id="GO:0005524">
    <property type="term" value="F:ATP binding"/>
    <property type="evidence" value="ECO:0007669"/>
    <property type="project" value="UniProtKB-UniRule"/>
</dbReference>
<dbReference type="InterPro" id="IPR038726">
    <property type="entry name" value="PDDEXK_AddAB-type"/>
</dbReference>
<keyword evidence="7 14" id="KW-0067">ATP-binding</keyword>
<evidence type="ECO:0000313" key="18">
    <source>
        <dbReference type="Proteomes" id="UP000192611"/>
    </source>
</evidence>
<organism evidence="17 18">
    <name type="scientific">Candidatus Coatesbacteria bacterium 4484_99</name>
    <dbReference type="NCBI Taxonomy" id="1970774"/>
    <lineage>
        <taxon>Bacteria</taxon>
        <taxon>Candidatus Coatesiibacteriota</taxon>
    </lineage>
</organism>
<dbReference type="Pfam" id="PF13361">
    <property type="entry name" value="UvrD_C"/>
    <property type="match status" value="2"/>
</dbReference>
<dbReference type="GO" id="GO:0004527">
    <property type="term" value="F:exonuclease activity"/>
    <property type="evidence" value="ECO:0007669"/>
    <property type="project" value="UniProtKB-KW"/>
</dbReference>
<dbReference type="Gene3D" id="3.40.50.300">
    <property type="entry name" value="P-loop containing nucleotide triphosphate hydrolases"/>
    <property type="match status" value="3"/>
</dbReference>
<dbReference type="GO" id="GO:0043138">
    <property type="term" value="F:3'-5' DNA helicase activity"/>
    <property type="evidence" value="ECO:0007669"/>
    <property type="project" value="UniProtKB-EC"/>
</dbReference>
<evidence type="ECO:0000256" key="1">
    <source>
        <dbReference type="ARBA" id="ARBA00022722"/>
    </source>
</evidence>
<evidence type="ECO:0000256" key="14">
    <source>
        <dbReference type="PROSITE-ProRule" id="PRU00560"/>
    </source>
</evidence>
<dbReference type="AlphaFoldDB" id="A0A1W9S0B8"/>
<dbReference type="PANTHER" id="PTHR11070">
    <property type="entry name" value="UVRD / RECB / PCRA DNA HELICASE FAMILY MEMBER"/>
    <property type="match status" value="1"/>
</dbReference>
<keyword evidence="6" id="KW-0269">Exonuclease</keyword>
<evidence type="ECO:0000256" key="7">
    <source>
        <dbReference type="ARBA" id="ARBA00022840"/>
    </source>
</evidence>
<comment type="caution">
    <text evidence="14">Lacks conserved residue(s) required for the propagation of feature annotation.</text>
</comment>
<reference evidence="18" key="1">
    <citation type="submission" date="2017-03" db="EMBL/GenBank/DDBJ databases">
        <title>Novel pathways for hydrocarbon cycling and metabolic interdependencies in hydrothermal sediment communities.</title>
        <authorList>
            <person name="Dombrowski N."/>
            <person name="Seitz K."/>
            <person name="Teske A."/>
            <person name="Baker B."/>
        </authorList>
    </citation>
    <scope>NUCLEOTIDE SEQUENCE [LARGE SCALE GENOMIC DNA]</scope>
</reference>